<evidence type="ECO:0000313" key="1">
    <source>
        <dbReference type="EMBL" id="MDZ5474215.1"/>
    </source>
</evidence>
<accession>A0ABU5J466</accession>
<protein>
    <submittedName>
        <fullName evidence="1">Bifunctional adenosylcobinamide kinase/adenosylcobinamide-phosphate guanylyltransferase</fullName>
    </submittedName>
</protein>
<dbReference type="Proteomes" id="UP001290455">
    <property type="component" value="Unassembled WGS sequence"/>
</dbReference>
<comment type="caution">
    <text evidence="1">The sequence shown here is derived from an EMBL/GenBank/DDBJ whole genome shotgun (WGS) entry which is preliminary data.</text>
</comment>
<sequence length="136" mass="16199">MHFVTGGAFNGKRAWVKNLLNNECHWISSYQGEEFPNPTTFKGKVVLEGMEQWTKKYSREHWRENLKQWLVWEKESADRQVIVIGTDIMKGIVPMEKEHRNWRDLTGWVYQDIVSLSSRVDIIWYGINQTIKEEEL</sequence>
<dbReference type="Pfam" id="PF02283">
    <property type="entry name" value="CobU"/>
    <property type="match status" value="1"/>
</dbReference>
<dbReference type="InterPro" id="IPR003203">
    <property type="entry name" value="CobU/CobP"/>
</dbReference>
<dbReference type="GO" id="GO:0016779">
    <property type="term" value="F:nucleotidyltransferase activity"/>
    <property type="evidence" value="ECO:0007669"/>
    <property type="project" value="UniProtKB-KW"/>
</dbReference>
<name>A0ABU5J466_9BACI</name>
<evidence type="ECO:0000313" key="2">
    <source>
        <dbReference type="Proteomes" id="UP001290455"/>
    </source>
</evidence>
<dbReference type="InterPro" id="IPR027417">
    <property type="entry name" value="P-loop_NTPase"/>
</dbReference>
<dbReference type="SUPFAM" id="SSF52540">
    <property type="entry name" value="P-loop containing nucleoside triphosphate hydrolases"/>
    <property type="match status" value="1"/>
</dbReference>
<keyword evidence="1" id="KW-0418">Kinase</keyword>
<dbReference type="GO" id="GO:0016301">
    <property type="term" value="F:kinase activity"/>
    <property type="evidence" value="ECO:0007669"/>
    <property type="project" value="UniProtKB-KW"/>
</dbReference>
<dbReference type="Gene3D" id="3.40.50.300">
    <property type="entry name" value="P-loop containing nucleotide triphosphate hydrolases"/>
    <property type="match status" value="1"/>
</dbReference>
<dbReference type="RefSeq" id="WP_322448508.1">
    <property type="nucleotide sequence ID" value="NZ_JAXOFX010000021.1"/>
</dbReference>
<proteinExistence type="predicted"/>
<organism evidence="1 2">
    <name type="scientific">Robertmurraya mangrovi</name>
    <dbReference type="NCBI Taxonomy" id="3098077"/>
    <lineage>
        <taxon>Bacteria</taxon>
        <taxon>Bacillati</taxon>
        <taxon>Bacillota</taxon>
        <taxon>Bacilli</taxon>
        <taxon>Bacillales</taxon>
        <taxon>Bacillaceae</taxon>
        <taxon>Robertmurraya</taxon>
    </lineage>
</organism>
<gene>
    <name evidence="1" type="ORF">SM124_21195</name>
</gene>
<keyword evidence="1" id="KW-0808">Transferase</keyword>
<keyword evidence="2" id="KW-1185">Reference proteome</keyword>
<keyword evidence="1" id="KW-0548">Nucleotidyltransferase</keyword>
<reference evidence="1 2" key="1">
    <citation type="submission" date="2023-11" db="EMBL/GenBank/DDBJ databases">
        <title>Bacillus jintuensis, isolated from a mudflat on the Beibu Gulf coast.</title>
        <authorList>
            <person name="Li M."/>
        </authorList>
    </citation>
    <scope>NUCLEOTIDE SEQUENCE [LARGE SCALE GENOMIC DNA]</scope>
    <source>
        <strain evidence="1 2">31A1R</strain>
    </source>
</reference>
<dbReference type="EMBL" id="JAXOFX010000021">
    <property type="protein sequence ID" value="MDZ5474215.1"/>
    <property type="molecule type" value="Genomic_DNA"/>
</dbReference>